<sequence length="177" mass="19264">MVRKLHPDANGLGTANFSLALAAVSEAWSVLGNPTSRRLYDESLTAKSRYRQAPNLKKQNTVEFADEFTDEPEFEVPQVVVRAKIPWRFMLSLVAVGALLILFLQSTASPSIPQGPDSLINSGSCVAFDSTQAVYEVSCDGPNDGVVRQLIGFDKTCSSDTFGYRDRQGMGIACLEP</sequence>
<reference evidence="2" key="1">
    <citation type="submission" date="2020-05" db="EMBL/GenBank/DDBJ databases">
        <authorList>
            <person name="Chiriac C."/>
            <person name="Salcher M."/>
            <person name="Ghai R."/>
            <person name="Kavagutti S V."/>
        </authorList>
    </citation>
    <scope>NUCLEOTIDE SEQUENCE</scope>
</reference>
<protein>
    <submittedName>
        <fullName evidence="2">Unannotated protein</fullName>
    </submittedName>
</protein>
<dbReference type="Gene3D" id="1.10.287.110">
    <property type="entry name" value="DnaJ domain"/>
    <property type="match status" value="1"/>
</dbReference>
<organism evidence="2">
    <name type="scientific">freshwater metagenome</name>
    <dbReference type="NCBI Taxonomy" id="449393"/>
    <lineage>
        <taxon>unclassified sequences</taxon>
        <taxon>metagenomes</taxon>
        <taxon>ecological metagenomes</taxon>
    </lineage>
</organism>
<keyword evidence="1" id="KW-1133">Transmembrane helix</keyword>
<keyword evidence="1" id="KW-0472">Membrane</keyword>
<dbReference type="SUPFAM" id="SSF46565">
    <property type="entry name" value="Chaperone J-domain"/>
    <property type="match status" value="1"/>
</dbReference>
<accession>A0A6J6C0Z0</accession>
<evidence type="ECO:0000313" key="2">
    <source>
        <dbReference type="EMBL" id="CAB4543968.1"/>
    </source>
</evidence>
<evidence type="ECO:0000256" key="1">
    <source>
        <dbReference type="SAM" id="Phobius"/>
    </source>
</evidence>
<feature type="transmembrane region" description="Helical" evidence="1">
    <location>
        <begin position="85"/>
        <end position="104"/>
    </location>
</feature>
<gene>
    <name evidence="2" type="ORF">UFOPK1353_01097</name>
</gene>
<dbReference type="EMBL" id="CAEZSE010000214">
    <property type="protein sequence ID" value="CAB4543968.1"/>
    <property type="molecule type" value="Genomic_DNA"/>
</dbReference>
<keyword evidence="1" id="KW-0812">Transmembrane</keyword>
<dbReference type="InterPro" id="IPR036869">
    <property type="entry name" value="J_dom_sf"/>
</dbReference>
<dbReference type="AlphaFoldDB" id="A0A6J6C0Z0"/>
<proteinExistence type="predicted"/>
<name>A0A6J6C0Z0_9ZZZZ</name>